<organism evidence="2 3">
    <name type="scientific">Marinibaculum pumilum</name>
    <dbReference type="NCBI Taxonomy" id="1766165"/>
    <lineage>
        <taxon>Bacteria</taxon>
        <taxon>Pseudomonadati</taxon>
        <taxon>Pseudomonadota</taxon>
        <taxon>Alphaproteobacteria</taxon>
        <taxon>Rhodospirillales</taxon>
        <taxon>Rhodospirillaceae</taxon>
        <taxon>Marinibaculum</taxon>
    </lineage>
</organism>
<dbReference type="Proteomes" id="UP001595528">
    <property type="component" value="Unassembled WGS sequence"/>
</dbReference>
<reference evidence="3" key="1">
    <citation type="journal article" date="2019" name="Int. J. Syst. Evol. Microbiol.">
        <title>The Global Catalogue of Microorganisms (GCM) 10K type strain sequencing project: providing services to taxonomists for standard genome sequencing and annotation.</title>
        <authorList>
            <consortium name="The Broad Institute Genomics Platform"/>
            <consortium name="The Broad Institute Genome Sequencing Center for Infectious Disease"/>
            <person name="Wu L."/>
            <person name="Ma J."/>
        </authorList>
    </citation>
    <scope>NUCLEOTIDE SEQUENCE [LARGE SCALE GENOMIC DNA]</scope>
    <source>
        <strain evidence="3">KCTC 42964</strain>
    </source>
</reference>
<proteinExistence type="predicted"/>
<sequence length="50" mass="5008">MRLHLLGQDDGFALIGNAAAIALSMLFVGGALLALVRVAILVAQSAQGCG</sequence>
<dbReference type="RefSeq" id="WP_379902207.1">
    <property type="nucleotide sequence ID" value="NZ_JBHRTR010000028.1"/>
</dbReference>
<keyword evidence="1" id="KW-0812">Transmembrane</keyword>
<name>A0ABV7L2X8_9PROT</name>
<keyword evidence="3" id="KW-1185">Reference proteome</keyword>
<accession>A0ABV7L2X8</accession>
<keyword evidence="1" id="KW-1133">Transmembrane helix</keyword>
<comment type="caution">
    <text evidence="2">The sequence shown here is derived from an EMBL/GenBank/DDBJ whole genome shotgun (WGS) entry which is preliminary data.</text>
</comment>
<evidence type="ECO:0000256" key="1">
    <source>
        <dbReference type="SAM" id="Phobius"/>
    </source>
</evidence>
<feature type="transmembrane region" description="Helical" evidence="1">
    <location>
        <begin position="12"/>
        <end position="36"/>
    </location>
</feature>
<gene>
    <name evidence="2" type="ORF">ACFOGJ_16135</name>
</gene>
<evidence type="ECO:0000313" key="2">
    <source>
        <dbReference type="EMBL" id="MFC3228774.1"/>
    </source>
</evidence>
<protein>
    <submittedName>
        <fullName evidence="2">Uncharacterized protein</fullName>
    </submittedName>
</protein>
<evidence type="ECO:0000313" key="3">
    <source>
        <dbReference type="Proteomes" id="UP001595528"/>
    </source>
</evidence>
<dbReference type="EMBL" id="JBHRTR010000028">
    <property type="protein sequence ID" value="MFC3228774.1"/>
    <property type="molecule type" value="Genomic_DNA"/>
</dbReference>
<keyword evidence="1" id="KW-0472">Membrane</keyword>